<gene>
    <name evidence="1" type="primary">ORF221585</name>
</gene>
<reference evidence="1" key="1">
    <citation type="submission" date="2014-12" db="EMBL/GenBank/DDBJ databases">
        <title>Insight into the proteome of Arion vulgaris.</title>
        <authorList>
            <person name="Aradska J."/>
            <person name="Bulat T."/>
            <person name="Smidak R."/>
            <person name="Sarate P."/>
            <person name="Gangsoo J."/>
            <person name="Sialana F."/>
            <person name="Bilban M."/>
            <person name="Lubec G."/>
        </authorList>
    </citation>
    <scope>NUCLEOTIDE SEQUENCE</scope>
    <source>
        <tissue evidence="1">Skin</tissue>
    </source>
</reference>
<proteinExistence type="predicted"/>
<protein>
    <submittedName>
        <fullName evidence="1">Uncharacterized protein</fullName>
    </submittedName>
</protein>
<dbReference type="AlphaFoldDB" id="A0A0B7C535"/>
<feature type="non-terminal residue" evidence="1">
    <location>
        <position position="94"/>
    </location>
</feature>
<sequence>MIVKSSGDISLYVRKDIGDAMIVHPIDTYSREYVTPSLTAHSTTNDSSSNTSYYNGALYMFSPYINTTITITILNYSTESSSTSTATLSSSSTL</sequence>
<dbReference type="EMBL" id="HACG01052699">
    <property type="protein sequence ID" value="CEK99570.1"/>
    <property type="molecule type" value="Transcribed_RNA"/>
</dbReference>
<accession>A0A0B7C535</accession>
<organism evidence="1">
    <name type="scientific">Arion vulgaris</name>
    <dbReference type="NCBI Taxonomy" id="1028688"/>
    <lineage>
        <taxon>Eukaryota</taxon>
        <taxon>Metazoa</taxon>
        <taxon>Spiralia</taxon>
        <taxon>Lophotrochozoa</taxon>
        <taxon>Mollusca</taxon>
        <taxon>Gastropoda</taxon>
        <taxon>Heterobranchia</taxon>
        <taxon>Euthyneura</taxon>
        <taxon>Panpulmonata</taxon>
        <taxon>Eupulmonata</taxon>
        <taxon>Stylommatophora</taxon>
        <taxon>Helicina</taxon>
        <taxon>Arionoidea</taxon>
        <taxon>Arionidae</taxon>
        <taxon>Arion</taxon>
    </lineage>
</organism>
<name>A0A0B7C535_9EUPU</name>
<evidence type="ECO:0000313" key="1">
    <source>
        <dbReference type="EMBL" id="CEK99570.1"/>
    </source>
</evidence>